<evidence type="ECO:0000313" key="2">
    <source>
        <dbReference type="EMBL" id="SFS40417.1"/>
    </source>
</evidence>
<feature type="chain" id="PRO_5011482369" evidence="1">
    <location>
        <begin position="23"/>
        <end position="321"/>
    </location>
</feature>
<name>A0A1I6PJQ1_9FLAO</name>
<dbReference type="STRING" id="593133.SAMN04488006_1106"/>
<dbReference type="AlphaFoldDB" id="A0A1I6PJQ1"/>
<dbReference type="Pfam" id="PF11751">
    <property type="entry name" value="PorP_SprF"/>
    <property type="match status" value="1"/>
</dbReference>
<keyword evidence="3" id="KW-1185">Reference proteome</keyword>
<feature type="signal peptide" evidence="1">
    <location>
        <begin position="1"/>
        <end position="22"/>
    </location>
</feature>
<dbReference type="InterPro" id="IPR019861">
    <property type="entry name" value="PorP/SprF_Bacteroidetes"/>
</dbReference>
<sequence length="321" mass="35856">MKNIFKNSVLVLILAIGFESFAQQDPLYTQYYNNFSLINPAYAGSHGLFTATANIRSQWAGEAGSPETQTLSLHGPVGKNVGLGLSILNDKVFVLSETHVYADFSYSIYPSEYSTLAFGLKVGGSFLDVNLLELGIENDNLFSENLNEFNPNIGAGAFYYTNRFYASVSTVNILQTKHYNKSNAVVSSASDEMIFYLSSGYVFDLSDDFKIRPSVMLRVVNGSPLSTDISTSVLWLDKLEFGISHRINESISGLFQLRLTNNLKVGYTYDAITSNLSNYNNGSHEFSIILNIGKNKNTRKPPFYWMKNKNSEEILKMENEN</sequence>
<accession>A0A1I6PJQ1</accession>
<dbReference type="Proteomes" id="UP000199312">
    <property type="component" value="Unassembled WGS sequence"/>
</dbReference>
<dbReference type="OrthoDB" id="1114455at2"/>
<proteinExistence type="predicted"/>
<evidence type="ECO:0000256" key="1">
    <source>
        <dbReference type="SAM" id="SignalP"/>
    </source>
</evidence>
<reference evidence="3" key="1">
    <citation type="submission" date="2016-10" db="EMBL/GenBank/DDBJ databases">
        <authorList>
            <person name="Varghese N."/>
            <person name="Submissions S."/>
        </authorList>
    </citation>
    <scope>NUCLEOTIDE SEQUENCE [LARGE SCALE GENOMIC DNA]</scope>
    <source>
        <strain evidence="3">DSM 24450</strain>
    </source>
</reference>
<dbReference type="EMBL" id="FOZP01000002">
    <property type="protein sequence ID" value="SFS40417.1"/>
    <property type="molecule type" value="Genomic_DNA"/>
</dbReference>
<evidence type="ECO:0000313" key="3">
    <source>
        <dbReference type="Proteomes" id="UP000199312"/>
    </source>
</evidence>
<gene>
    <name evidence="2" type="ORF">SAMN04488006_1106</name>
</gene>
<dbReference type="NCBIfam" id="TIGR03519">
    <property type="entry name" value="T9SS_PorP_fam"/>
    <property type="match status" value="1"/>
</dbReference>
<organism evidence="2 3">
    <name type="scientific">Lutibacter maritimus</name>
    <dbReference type="NCBI Taxonomy" id="593133"/>
    <lineage>
        <taxon>Bacteria</taxon>
        <taxon>Pseudomonadati</taxon>
        <taxon>Bacteroidota</taxon>
        <taxon>Flavobacteriia</taxon>
        <taxon>Flavobacteriales</taxon>
        <taxon>Flavobacteriaceae</taxon>
        <taxon>Lutibacter</taxon>
    </lineage>
</organism>
<keyword evidence="1" id="KW-0732">Signal</keyword>
<dbReference type="RefSeq" id="WP_090223507.1">
    <property type="nucleotide sequence ID" value="NZ_FOZP01000002.1"/>
</dbReference>
<protein>
    <submittedName>
        <fullName evidence="2">Type IX secretion system membrane protein, PorP/SprF family</fullName>
    </submittedName>
</protein>